<organism evidence="4 5">
    <name type="scientific">Marinobacter algicola DG893</name>
    <dbReference type="NCBI Taxonomy" id="443152"/>
    <lineage>
        <taxon>Bacteria</taxon>
        <taxon>Pseudomonadati</taxon>
        <taxon>Pseudomonadota</taxon>
        <taxon>Gammaproteobacteria</taxon>
        <taxon>Pseudomonadales</taxon>
        <taxon>Marinobacteraceae</taxon>
        <taxon>Marinobacter</taxon>
    </lineage>
</organism>
<protein>
    <submittedName>
        <fullName evidence="4">Uncharacterized protein</fullName>
    </submittedName>
</protein>
<evidence type="ECO:0000259" key="2">
    <source>
        <dbReference type="Pfam" id="PF01970"/>
    </source>
</evidence>
<keyword evidence="1" id="KW-0812">Transmembrane</keyword>
<evidence type="ECO:0000256" key="1">
    <source>
        <dbReference type="SAM" id="Phobius"/>
    </source>
</evidence>
<name>A6F555_9GAMM</name>
<reference evidence="4 5" key="1">
    <citation type="submission" date="2007-06" db="EMBL/GenBank/DDBJ databases">
        <authorList>
            <person name="Green D."/>
            <person name="Ferriera S."/>
            <person name="Johnson J."/>
            <person name="Kravitz S."/>
            <person name="Beeson K."/>
            <person name="Sutton G."/>
            <person name="Rogers Y.-H."/>
            <person name="Friedman R."/>
            <person name="Frazier M."/>
            <person name="Venter J.C."/>
        </authorList>
    </citation>
    <scope>NUCLEOTIDE SEQUENCE [LARGE SCALE GENOMIC DNA]</scope>
    <source>
        <strain evidence="4 5">DG893</strain>
    </source>
</reference>
<evidence type="ECO:0000313" key="4">
    <source>
        <dbReference type="EMBL" id="EDM46129.1"/>
    </source>
</evidence>
<feature type="transmembrane region" description="Helical" evidence="1">
    <location>
        <begin position="591"/>
        <end position="624"/>
    </location>
</feature>
<evidence type="ECO:0000313" key="5">
    <source>
        <dbReference type="Proteomes" id="UP000005856"/>
    </source>
</evidence>
<feature type="transmembrane region" description="Helical" evidence="1">
    <location>
        <begin position="630"/>
        <end position="648"/>
    </location>
</feature>
<proteinExistence type="predicted"/>
<dbReference type="Pfam" id="PF07331">
    <property type="entry name" value="TctB"/>
    <property type="match status" value="1"/>
</dbReference>
<feature type="domain" description="DUF112" evidence="2">
    <location>
        <begin position="18"/>
        <end position="440"/>
    </location>
</feature>
<dbReference type="OrthoDB" id="9781349at2"/>
<dbReference type="Proteomes" id="UP000005856">
    <property type="component" value="Unassembled WGS sequence"/>
</dbReference>
<feature type="transmembrane region" description="Helical" evidence="1">
    <location>
        <begin position="517"/>
        <end position="538"/>
    </location>
</feature>
<keyword evidence="1" id="KW-0472">Membrane</keyword>
<keyword evidence="1" id="KW-1133">Transmembrane helix</keyword>
<feature type="transmembrane region" description="Helical" evidence="1">
    <location>
        <begin position="321"/>
        <end position="344"/>
    </location>
</feature>
<sequence length="675" mass="71267">MIEAAFGALEMVMDPTRLMILAVAVLLGLGIGVIPGLGGIVGLAILIPFTYTMDPLAAFAFLVGMGAVTTTSDTIPAVLFGVPGTSGSAATVVDGFPMAKNGEAGRAFGAAYMASLLGGVIGAVLLAMTIPVIRPMMLYFGSPELFMLTILGLTMVAALSGKAPMRGIAAGAIGLVIAMIGLGSQGGSLRWTFDQLYLWDGLPLVPLTLGLFALPELIDMAIARTKIARNEETAKSSRSGQMQGIRDVFKNWWLTIRCGALGAGLGAVPGLGSAVVDWLAYGHAKRSEKNTERFGFGDVRGVIGPESANNAKTGGSLVPTLAFGVPGSASMALLLGAFLMHGLVPGPDMLTTNLDITYGIIWSLALANILGAGLCLIFADQFAKVALVRFGILVPVISVVVFLGAYQGSASWGDIIILLGVGAIGWVMKQLDWPRPPLLLGFVLGEIFERYLWISVNTSLSTSETGSGFEWITRPLVILLIALTVWGLFQGARPWLKKTFMERGETKGSIIWCAPRVTPNSLFSGLLLIVFGVLWVQAGDFSFNDRVVPLSALSVAIGCTALSFMASTFTRQVGGEATVAGALGDKWPGRLAKVVGWLFGFTVLIWLIGFLPAIFVFIFAFTALEGKESVRLALLTALGTVLFSYGVFHMGINVNWPSSVIGDVFPALRDLTRFL</sequence>
<keyword evidence="5" id="KW-1185">Reference proteome</keyword>
<feature type="transmembrane region" description="Helical" evidence="1">
    <location>
        <begin position="136"/>
        <end position="160"/>
    </location>
</feature>
<feature type="transmembrane region" description="Helical" evidence="1">
    <location>
        <begin position="476"/>
        <end position="496"/>
    </location>
</feature>
<dbReference type="eggNOG" id="COG3333">
    <property type="taxonomic scope" value="Bacteria"/>
</dbReference>
<gene>
    <name evidence="4" type="ORF">MDG893_15387</name>
</gene>
<dbReference type="RefSeq" id="WP_007155389.1">
    <property type="nucleotide sequence ID" value="NZ_ABCP01000052.1"/>
</dbReference>
<feature type="transmembrane region" description="Helical" evidence="1">
    <location>
        <begin position="412"/>
        <end position="431"/>
    </location>
</feature>
<dbReference type="PANTHER" id="PTHR35342">
    <property type="entry name" value="TRICARBOXYLIC TRANSPORT PROTEIN"/>
    <property type="match status" value="1"/>
</dbReference>
<accession>A6F555</accession>
<feature type="domain" description="DUF1468" evidence="3">
    <location>
        <begin position="524"/>
        <end position="657"/>
    </location>
</feature>
<feature type="transmembrane region" description="Helical" evidence="1">
    <location>
        <begin position="107"/>
        <end position="130"/>
    </location>
</feature>
<dbReference type="AlphaFoldDB" id="A6F555"/>
<evidence type="ECO:0000259" key="3">
    <source>
        <dbReference type="Pfam" id="PF07331"/>
    </source>
</evidence>
<dbReference type="InterPro" id="IPR009936">
    <property type="entry name" value="DUF1468"/>
</dbReference>
<dbReference type="Pfam" id="PF01970">
    <property type="entry name" value="TctA"/>
    <property type="match status" value="1"/>
</dbReference>
<feature type="transmembrane region" description="Helical" evidence="1">
    <location>
        <begin position="196"/>
        <end position="214"/>
    </location>
</feature>
<feature type="transmembrane region" description="Helical" evidence="1">
    <location>
        <begin position="438"/>
        <end position="456"/>
    </location>
</feature>
<dbReference type="EMBL" id="ABCP01000052">
    <property type="protein sequence ID" value="EDM46129.1"/>
    <property type="molecule type" value="Genomic_DNA"/>
</dbReference>
<comment type="caution">
    <text evidence="4">The sequence shown here is derived from an EMBL/GenBank/DDBJ whole genome shotgun (WGS) entry which is preliminary data.</text>
</comment>
<feature type="transmembrane region" description="Helical" evidence="1">
    <location>
        <begin position="356"/>
        <end position="379"/>
    </location>
</feature>
<feature type="transmembrane region" description="Helical" evidence="1">
    <location>
        <begin position="167"/>
        <end position="184"/>
    </location>
</feature>
<dbReference type="STRING" id="443152.MDG893_15387"/>
<dbReference type="PANTHER" id="PTHR35342:SF5">
    <property type="entry name" value="TRICARBOXYLIC TRANSPORT PROTEIN"/>
    <property type="match status" value="1"/>
</dbReference>
<dbReference type="InterPro" id="IPR002823">
    <property type="entry name" value="DUF112_TM"/>
</dbReference>
<feature type="transmembrane region" description="Helical" evidence="1">
    <location>
        <begin position="386"/>
        <end position="406"/>
    </location>
</feature>
<feature type="transmembrane region" description="Helical" evidence="1">
    <location>
        <begin position="20"/>
        <end position="47"/>
    </location>
</feature>